<gene>
    <name evidence="8" type="ORF">MNVM_27460</name>
</gene>
<protein>
    <recommendedName>
        <fullName evidence="5">Probable hydrogen peroxide-inducible genes activator</fullName>
    </recommendedName>
</protein>
<dbReference type="InterPro" id="IPR036388">
    <property type="entry name" value="WH-like_DNA-bd_sf"/>
</dbReference>
<dbReference type="PRINTS" id="PR00039">
    <property type="entry name" value="HTHLYSR"/>
</dbReference>
<reference evidence="8 9" key="1">
    <citation type="journal article" date="2019" name="Emerg. Microbes Infect.">
        <title>Comprehensive subspecies identification of 175 nontuberculous mycobacteria species based on 7547 genomic profiles.</title>
        <authorList>
            <person name="Matsumoto Y."/>
            <person name="Kinjo T."/>
            <person name="Motooka D."/>
            <person name="Nabeya D."/>
            <person name="Jung N."/>
            <person name="Uechi K."/>
            <person name="Horii T."/>
            <person name="Iida T."/>
            <person name="Fujita J."/>
            <person name="Nakamura S."/>
        </authorList>
    </citation>
    <scope>NUCLEOTIDE SEQUENCE [LARGE SCALE GENOMIC DNA]</scope>
    <source>
        <strain evidence="8 9">JCM 6391</strain>
    </source>
</reference>
<dbReference type="Proteomes" id="UP000466997">
    <property type="component" value="Chromosome"/>
</dbReference>
<evidence type="ECO:0000259" key="7">
    <source>
        <dbReference type="PROSITE" id="PS50931"/>
    </source>
</evidence>
<dbReference type="GO" id="GO:0003700">
    <property type="term" value="F:DNA-binding transcription factor activity"/>
    <property type="evidence" value="ECO:0007669"/>
    <property type="project" value="InterPro"/>
</dbReference>
<dbReference type="PANTHER" id="PTHR30419">
    <property type="entry name" value="HTH-TYPE TRANSCRIPTIONAL REGULATOR YBHD"/>
    <property type="match status" value="1"/>
</dbReference>
<dbReference type="SUPFAM" id="SSF53850">
    <property type="entry name" value="Periplasmic binding protein-like II"/>
    <property type="match status" value="1"/>
</dbReference>
<feature type="domain" description="HTH lysR-type" evidence="7">
    <location>
        <begin position="20"/>
        <end position="77"/>
    </location>
</feature>
<dbReference type="Gene3D" id="1.10.10.10">
    <property type="entry name" value="Winged helix-like DNA-binding domain superfamily/Winged helix DNA-binding domain"/>
    <property type="match status" value="1"/>
</dbReference>
<evidence type="ECO:0000256" key="4">
    <source>
        <dbReference type="ARBA" id="ARBA00023163"/>
    </source>
</evidence>
<evidence type="ECO:0000256" key="6">
    <source>
        <dbReference type="ARBA" id="ARBA00056658"/>
    </source>
</evidence>
<evidence type="ECO:0000256" key="5">
    <source>
        <dbReference type="ARBA" id="ARBA00040885"/>
    </source>
</evidence>
<dbReference type="FunFam" id="1.10.10.10:FF:000001">
    <property type="entry name" value="LysR family transcriptional regulator"/>
    <property type="match status" value="1"/>
</dbReference>
<dbReference type="InterPro" id="IPR005119">
    <property type="entry name" value="LysR_subst-bd"/>
</dbReference>
<sequence length="323" mass="34594">MAEWNFRFDRSEASCTLIAMELRQLKHFVAVAEELHFTRAAAKVHVVQSTLSASISGLEAELGTALLVRNNRRVDLTTAGQALLPDAQHALAAAERARAAVDAVRGLLSGQLRIGVIQGLGTVDLPALLTRYHRSFPRIEITLRHDPIDTLVQATADGGLDLAFVSRPFDGSRVKELSLGAEHLVLAVRHDDPLAGTGTVALTDLQQRDFVERRAELRTRMHIDSSCAELGFERNICAESNTPDDLVDLVAAGLGIALLPPALVAKSEHIVAVATDPVIPRELALITPGERAPSPAAAAFLGELLSTGAGQPEMSGRRERSAV</sequence>
<dbReference type="Pfam" id="PF03466">
    <property type="entry name" value="LysR_substrate"/>
    <property type="match status" value="1"/>
</dbReference>
<evidence type="ECO:0000256" key="2">
    <source>
        <dbReference type="ARBA" id="ARBA00023015"/>
    </source>
</evidence>
<dbReference type="Pfam" id="PF00126">
    <property type="entry name" value="HTH_1"/>
    <property type="match status" value="1"/>
</dbReference>
<dbReference type="GO" id="GO:0003677">
    <property type="term" value="F:DNA binding"/>
    <property type="evidence" value="ECO:0007669"/>
    <property type="project" value="UniProtKB-KW"/>
</dbReference>
<accession>A0A7I7JP45</accession>
<dbReference type="PROSITE" id="PS50931">
    <property type="entry name" value="HTH_LYSR"/>
    <property type="match status" value="1"/>
</dbReference>
<keyword evidence="9" id="KW-1185">Reference proteome</keyword>
<evidence type="ECO:0000313" key="9">
    <source>
        <dbReference type="Proteomes" id="UP000466997"/>
    </source>
</evidence>
<evidence type="ECO:0000313" key="8">
    <source>
        <dbReference type="EMBL" id="BBX13665.1"/>
    </source>
</evidence>
<evidence type="ECO:0000256" key="3">
    <source>
        <dbReference type="ARBA" id="ARBA00023125"/>
    </source>
</evidence>
<dbReference type="InterPro" id="IPR036390">
    <property type="entry name" value="WH_DNA-bd_sf"/>
</dbReference>
<dbReference type="KEGG" id="mnm:MNVM_27460"/>
<keyword evidence="3" id="KW-0238">DNA-binding</keyword>
<comment type="function">
    <text evidence="6">Required for the induction the katG gene for catalase. Involved in the response to hydrogen peroxide.</text>
</comment>
<dbReference type="PANTHER" id="PTHR30419:SF31">
    <property type="entry name" value="BLR3139 PROTEIN"/>
    <property type="match status" value="1"/>
</dbReference>
<keyword evidence="4" id="KW-0804">Transcription</keyword>
<proteinExistence type="inferred from homology"/>
<dbReference type="SUPFAM" id="SSF46785">
    <property type="entry name" value="Winged helix' DNA-binding domain"/>
    <property type="match status" value="1"/>
</dbReference>
<evidence type="ECO:0000256" key="1">
    <source>
        <dbReference type="ARBA" id="ARBA00009437"/>
    </source>
</evidence>
<keyword evidence="2" id="KW-0805">Transcription regulation</keyword>
<dbReference type="EMBL" id="AP022562">
    <property type="protein sequence ID" value="BBX13665.1"/>
    <property type="molecule type" value="Genomic_DNA"/>
</dbReference>
<dbReference type="AlphaFoldDB" id="A0A7I7JP45"/>
<dbReference type="InterPro" id="IPR000847">
    <property type="entry name" value="LysR_HTH_N"/>
</dbReference>
<dbReference type="Gene3D" id="3.40.190.290">
    <property type="match status" value="1"/>
</dbReference>
<name>A0A7I7JP45_9MYCO</name>
<dbReference type="InterPro" id="IPR050950">
    <property type="entry name" value="HTH-type_LysR_regulators"/>
</dbReference>
<comment type="similarity">
    <text evidence="1">Belongs to the LysR transcriptional regulatory family.</text>
</comment>
<organism evidence="8 9">
    <name type="scientific">Mycobacterium novum</name>
    <dbReference type="NCBI Taxonomy" id="2492438"/>
    <lineage>
        <taxon>Bacteria</taxon>
        <taxon>Bacillati</taxon>
        <taxon>Actinomycetota</taxon>
        <taxon>Actinomycetes</taxon>
        <taxon>Mycobacteriales</taxon>
        <taxon>Mycobacteriaceae</taxon>
        <taxon>Mycobacterium</taxon>
    </lineage>
</organism>
<dbReference type="GO" id="GO:0005829">
    <property type="term" value="C:cytosol"/>
    <property type="evidence" value="ECO:0007669"/>
    <property type="project" value="TreeGrafter"/>
</dbReference>